<keyword evidence="6 7" id="KW-0472">Membrane</keyword>
<evidence type="ECO:0000313" key="10">
    <source>
        <dbReference type="Proteomes" id="UP000531659"/>
    </source>
</evidence>
<comment type="caution">
    <text evidence="9">The sequence shown here is derived from an EMBL/GenBank/DDBJ whole genome shotgun (WGS) entry which is preliminary data.</text>
</comment>
<keyword evidence="4 7" id="KW-0812">Transmembrane</keyword>
<dbReference type="GO" id="GO:0005886">
    <property type="term" value="C:plasma membrane"/>
    <property type="evidence" value="ECO:0007669"/>
    <property type="project" value="UniProtKB-SubCell"/>
</dbReference>
<feature type="transmembrane region" description="Helical" evidence="7">
    <location>
        <begin position="212"/>
        <end position="237"/>
    </location>
</feature>
<dbReference type="PANTHER" id="PTHR30193">
    <property type="entry name" value="ABC TRANSPORTER PERMEASE PROTEIN"/>
    <property type="match status" value="1"/>
</dbReference>
<comment type="subcellular location">
    <subcellularLocation>
        <location evidence="1 7">Cell membrane</location>
        <topology evidence="1 7">Multi-pass membrane protein</topology>
    </subcellularLocation>
</comment>
<dbReference type="SUPFAM" id="SSF161098">
    <property type="entry name" value="MetI-like"/>
    <property type="match status" value="1"/>
</dbReference>
<evidence type="ECO:0000313" key="9">
    <source>
        <dbReference type="EMBL" id="NNU76332.1"/>
    </source>
</evidence>
<dbReference type="InterPro" id="IPR051393">
    <property type="entry name" value="ABC_transporter_permease"/>
</dbReference>
<keyword evidence="3" id="KW-1003">Cell membrane</keyword>
<sequence>MVKSKIKPIKLKMKPTKPQINECLWGWFLIAPTIIGLLVLNIIPIFQNLYLSFFKNGAFGRGNIFIGLDNYKTMLSDVQVWHALVNTLKYTIIVVPLTIVLSMVIAVLLNGKLRGKSLYRTIYFIPMMAAPAAVTMVWKWLYNNQFGLLNVFLKKIGLGRIDWISDPKVAIYSIAIIGIWSAIGYNMVLLLAGLQEIPKDYYEAANIDGANIFAQFFNITLPLISPTLFFVMVTSIIQSMQVFDVIYMMIDVTNPAYNKTVSLVYLFYNNSFKYSNKGYGSAIVMLLLVIIMIITVVQMKVQKKWVNYM</sequence>
<evidence type="ECO:0000256" key="4">
    <source>
        <dbReference type="ARBA" id="ARBA00022692"/>
    </source>
</evidence>
<keyword evidence="2 7" id="KW-0813">Transport</keyword>
<protein>
    <submittedName>
        <fullName evidence="9">Sugar ABC transporter permease</fullName>
    </submittedName>
</protein>
<gene>
    <name evidence="9" type="ORF">HLQ16_10350</name>
</gene>
<proteinExistence type="inferred from homology"/>
<keyword evidence="5 7" id="KW-1133">Transmembrane helix</keyword>
<evidence type="ECO:0000259" key="8">
    <source>
        <dbReference type="PROSITE" id="PS50928"/>
    </source>
</evidence>
<feature type="transmembrane region" description="Helical" evidence="7">
    <location>
        <begin position="279"/>
        <end position="299"/>
    </location>
</feature>
<dbReference type="PROSITE" id="PS50928">
    <property type="entry name" value="ABC_TM1"/>
    <property type="match status" value="1"/>
</dbReference>
<dbReference type="AlphaFoldDB" id="A0A7Y3WRU5"/>
<evidence type="ECO:0000256" key="6">
    <source>
        <dbReference type="ARBA" id="ARBA00023136"/>
    </source>
</evidence>
<dbReference type="CDD" id="cd06261">
    <property type="entry name" value="TM_PBP2"/>
    <property type="match status" value="1"/>
</dbReference>
<evidence type="ECO:0000256" key="1">
    <source>
        <dbReference type="ARBA" id="ARBA00004651"/>
    </source>
</evidence>
<dbReference type="InterPro" id="IPR035906">
    <property type="entry name" value="MetI-like_sf"/>
</dbReference>
<name>A0A7Y3WRU5_9CLOT</name>
<feature type="transmembrane region" description="Helical" evidence="7">
    <location>
        <begin position="90"/>
        <end position="109"/>
    </location>
</feature>
<evidence type="ECO:0000256" key="2">
    <source>
        <dbReference type="ARBA" id="ARBA00022448"/>
    </source>
</evidence>
<evidence type="ECO:0000256" key="3">
    <source>
        <dbReference type="ARBA" id="ARBA00022475"/>
    </source>
</evidence>
<accession>A0A7Y3WRU5</accession>
<feature type="domain" description="ABC transmembrane type-1" evidence="8">
    <location>
        <begin position="84"/>
        <end position="298"/>
    </location>
</feature>
<dbReference type="Gene3D" id="1.10.3720.10">
    <property type="entry name" value="MetI-like"/>
    <property type="match status" value="1"/>
</dbReference>
<evidence type="ECO:0000256" key="5">
    <source>
        <dbReference type="ARBA" id="ARBA00022989"/>
    </source>
</evidence>
<dbReference type="Proteomes" id="UP000531659">
    <property type="component" value="Unassembled WGS sequence"/>
</dbReference>
<dbReference type="Pfam" id="PF00528">
    <property type="entry name" value="BPD_transp_1"/>
    <property type="match status" value="1"/>
</dbReference>
<evidence type="ECO:0000256" key="7">
    <source>
        <dbReference type="RuleBase" id="RU363032"/>
    </source>
</evidence>
<organism evidence="9 10">
    <name type="scientific">Clostridium estertheticum</name>
    <dbReference type="NCBI Taxonomy" id="238834"/>
    <lineage>
        <taxon>Bacteria</taxon>
        <taxon>Bacillati</taxon>
        <taxon>Bacillota</taxon>
        <taxon>Clostridia</taxon>
        <taxon>Eubacteriales</taxon>
        <taxon>Clostridiaceae</taxon>
        <taxon>Clostridium</taxon>
    </lineage>
</organism>
<feature type="transmembrane region" description="Helical" evidence="7">
    <location>
        <begin position="23"/>
        <end position="46"/>
    </location>
</feature>
<dbReference type="InterPro" id="IPR000515">
    <property type="entry name" value="MetI-like"/>
</dbReference>
<dbReference type="PANTHER" id="PTHR30193:SF37">
    <property type="entry name" value="INNER MEMBRANE ABC TRANSPORTER PERMEASE PROTEIN YCJO"/>
    <property type="match status" value="1"/>
</dbReference>
<feature type="transmembrane region" description="Helical" evidence="7">
    <location>
        <begin position="121"/>
        <end position="141"/>
    </location>
</feature>
<dbReference type="EMBL" id="JABEYB010000007">
    <property type="protein sequence ID" value="NNU76332.1"/>
    <property type="molecule type" value="Genomic_DNA"/>
</dbReference>
<dbReference type="GO" id="GO:0055085">
    <property type="term" value="P:transmembrane transport"/>
    <property type="evidence" value="ECO:0007669"/>
    <property type="project" value="InterPro"/>
</dbReference>
<feature type="transmembrane region" description="Helical" evidence="7">
    <location>
        <begin position="169"/>
        <end position="192"/>
    </location>
</feature>
<comment type="similarity">
    <text evidence="7">Belongs to the binding-protein-dependent transport system permease family.</text>
</comment>
<reference evidence="9 10" key="1">
    <citation type="submission" date="2020-05" db="EMBL/GenBank/DDBJ databases">
        <title>Complete genome of Clostridium estertheticum subspecies estertheticum, isolated from Vacuum packed lamb meat from New Zealand imported to Switzerland.</title>
        <authorList>
            <person name="Wambui J."/>
            <person name="Stevens M.J.A."/>
            <person name="Stephan R."/>
        </authorList>
    </citation>
    <scope>NUCLEOTIDE SEQUENCE [LARGE SCALE GENOMIC DNA]</scope>
    <source>
        <strain evidence="9 10">CEST001</strain>
    </source>
</reference>